<dbReference type="OrthoDB" id="9803091at2"/>
<reference evidence="1 2" key="1">
    <citation type="submission" date="2016-10" db="EMBL/GenBank/DDBJ databases">
        <authorList>
            <person name="de Groot N.N."/>
        </authorList>
    </citation>
    <scope>NUCLEOTIDE SEQUENCE [LARGE SCALE GENOMIC DNA]</scope>
    <source>
        <strain evidence="1 2">DSM 7343</strain>
    </source>
</reference>
<dbReference type="STRING" id="37625.SAMN05660420_01247"/>
<organism evidence="1 2">
    <name type="scientific">Desulfuromusa kysingii</name>
    <dbReference type="NCBI Taxonomy" id="37625"/>
    <lineage>
        <taxon>Bacteria</taxon>
        <taxon>Pseudomonadati</taxon>
        <taxon>Thermodesulfobacteriota</taxon>
        <taxon>Desulfuromonadia</taxon>
        <taxon>Desulfuromonadales</taxon>
        <taxon>Geopsychrobacteraceae</taxon>
        <taxon>Desulfuromusa</taxon>
    </lineage>
</organism>
<accession>A0A1H3YHP9</accession>
<dbReference type="GO" id="GO:0016740">
    <property type="term" value="F:transferase activity"/>
    <property type="evidence" value="ECO:0007669"/>
    <property type="project" value="UniProtKB-KW"/>
</dbReference>
<dbReference type="AlphaFoldDB" id="A0A1H3YHP9"/>
<dbReference type="Pfam" id="PF13692">
    <property type="entry name" value="Glyco_trans_1_4"/>
    <property type="match status" value="1"/>
</dbReference>
<name>A0A1H3YHP9_9BACT</name>
<protein>
    <submittedName>
        <fullName evidence="1">Glycosyltransferase involved in cell wall bisynthesis</fullName>
    </submittedName>
</protein>
<evidence type="ECO:0000313" key="2">
    <source>
        <dbReference type="Proteomes" id="UP000199409"/>
    </source>
</evidence>
<dbReference type="Gene3D" id="3.40.50.2000">
    <property type="entry name" value="Glycogen Phosphorylase B"/>
    <property type="match status" value="2"/>
</dbReference>
<dbReference type="PANTHER" id="PTHR12526">
    <property type="entry name" value="GLYCOSYLTRANSFERASE"/>
    <property type="match status" value="1"/>
</dbReference>
<gene>
    <name evidence="1" type="ORF">SAMN05660420_01247</name>
</gene>
<proteinExistence type="predicted"/>
<sequence length="406" mass="45817">MSSSYRYAYITAVDLSIDNGPGINEREFVKELLASYGERIICIIPSPSRPENYSDSRISYVVNHRGRNPFYYLLYLFSLFFKVFKLHRHARLDALVFRLDLFAIEPIILSSLLRIPFFLKTLAGYTGFSNLASKRQRLISLVSLPLYRIATRRAIAADTVSAPYILWQKFIYRLDTDKVHIIRNGANLEMFSPSNKRKLQDEFNLDRFSYVIGYVGALSALRNIDTLIYALAKVNQEKPVALVLVGEGQGRSEIEALVEESGLSANVFFTGAIPYAAVPSYMNLFDAAVDLTCVPMKIDQTILNASYSQKIPQYLGCGLPVIAWSVEDNNFLDAEGIGKLVTIGDTVGLTVAIESLAGLSDVERKDMSSRARLYAEQEFSLNRLTQKRFLLWDESMRKFLKKGEAV</sequence>
<dbReference type="SUPFAM" id="SSF53756">
    <property type="entry name" value="UDP-Glycosyltransferase/glycogen phosphorylase"/>
    <property type="match status" value="1"/>
</dbReference>
<dbReference type="RefSeq" id="WP_092345818.1">
    <property type="nucleotide sequence ID" value="NZ_FNQN01000003.1"/>
</dbReference>
<evidence type="ECO:0000313" key="1">
    <source>
        <dbReference type="EMBL" id="SEA11120.1"/>
    </source>
</evidence>
<dbReference type="Proteomes" id="UP000199409">
    <property type="component" value="Unassembled WGS sequence"/>
</dbReference>
<dbReference type="EMBL" id="FNQN01000003">
    <property type="protein sequence ID" value="SEA11120.1"/>
    <property type="molecule type" value="Genomic_DNA"/>
</dbReference>
<keyword evidence="2" id="KW-1185">Reference proteome</keyword>
<keyword evidence="1" id="KW-0808">Transferase</keyword>
<dbReference type="PANTHER" id="PTHR12526:SF630">
    <property type="entry name" value="GLYCOSYLTRANSFERASE"/>
    <property type="match status" value="1"/>
</dbReference>